<proteinExistence type="inferred from homology"/>
<dbReference type="RefSeq" id="WP_139279118.1">
    <property type="nucleotide sequence ID" value="NZ_FQVL01000010.1"/>
</dbReference>
<dbReference type="SMART" id="SM00382">
    <property type="entry name" value="AAA"/>
    <property type="match status" value="2"/>
</dbReference>
<dbReference type="FunFam" id="3.40.50.300:FF:000216">
    <property type="entry name" value="Type VII secretion ATPase EccA"/>
    <property type="match status" value="2"/>
</dbReference>
<dbReference type="PANTHER" id="PTHR43392:SF2">
    <property type="entry name" value="AAA-TYPE ATPASE FAMILY PROTEIN _ ANKYRIN REPEAT FAMILY PROTEIN"/>
    <property type="match status" value="1"/>
</dbReference>
<dbReference type="Pfam" id="PF17866">
    <property type="entry name" value="AAA_lid_6"/>
    <property type="match status" value="2"/>
</dbReference>
<keyword evidence="3" id="KW-0067">ATP-binding</keyword>
<keyword evidence="4" id="KW-0812">Transmembrane</keyword>
<keyword evidence="4" id="KW-1133">Transmembrane helix</keyword>
<feature type="transmembrane region" description="Helical" evidence="4">
    <location>
        <begin position="95"/>
        <end position="114"/>
    </location>
</feature>
<dbReference type="GO" id="GO:0016887">
    <property type="term" value="F:ATP hydrolysis activity"/>
    <property type="evidence" value="ECO:0007669"/>
    <property type="project" value="InterPro"/>
</dbReference>
<reference evidence="6 7" key="1">
    <citation type="submission" date="2016-11" db="EMBL/GenBank/DDBJ databases">
        <authorList>
            <person name="Jaros S."/>
            <person name="Januszkiewicz K."/>
            <person name="Wedrychowicz H."/>
        </authorList>
    </citation>
    <scope>NUCLEOTIDE SEQUENCE [LARGE SCALE GENOMIC DNA]</scope>
    <source>
        <strain evidence="6 7">DSM 44666</strain>
    </source>
</reference>
<gene>
    <name evidence="6" type="ORF">SAMN05444392_11025</name>
</gene>
<keyword evidence="2" id="KW-0547">Nucleotide-binding</keyword>
<dbReference type="InterPro" id="IPR003959">
    <property type="entry name" value="ATPase_AAA_core"/>
</dbReference>
<evidence type="ECO:0000313" key="7">
    <source>
        <dbReference type="Proteomes" id="UP000184476"/>
    </source>
</evidence>
<comment type="similarity">
    <text evidence="1">Belongs to the CbxX/CfxQ family.</text>
</comment>
<organism evidence="6 7">
    <name type="scientific">Seinonella peptonophila</name>
    <dbReference type="NCBI Taxonomy" id="112248"/>
    <lineage>
        <taxon>Bacteria</taxon>
        <taxon>Bacillati</taxon>
        <taxon>Bacillota</taxon>
        <taxon>Bacilli</taxon>
        <taxon>Bacillales</taxon>
        <taxon>Thermoactinomycetaceae</taxon>
        <taxon>Seinonella</taxon>
    </lineage>
</organism>
<feature type="domain" description="AAA+ ATPase" evidence="5">
    <location>
        <begin position="562"/>
        <end position="700"/>
    </location>
</feature>
<sequence>MLPANISTFMKRRINRLAYGHIRKNGFTPFPKNIFTEWKTTIDCGIDELKSMHSILRYFSWLIIPFYAMKLKWNLAIFVLLAIFSFAVMDTISSAVLVLISSYIGTLLLISIAIKGYQLVLRSMTNGYRLYKSQLLQMLNTLIDLVNQEPNLRSYYISEGKEDPEWFHINLYTTTEYGVNGIDANYLESKFNKRINQFTNHREFIYFQIKVTGENLQKAGSWGEDTASSIDIPISELSEKERTKQIEKALKELDEMVGLQPVKDYIYELKDWVALQNERSKIGQPISKQSMHLIFTGNPGTGKTTIARIVAKTLHSLGVVSKGHLVEVTREDLVAEYIGQTAPKTKKVIERAVGGILFIDEAYALSRGAEFDFGREAIDTLVKGMEEYRSDLVVILAGYTKEMNEFLKMNSGLKSRFPNQIEFPDYTPDELFQLALQQLKQEQLKLHGEAEKALYDVLRSKQIAGRNDDGNGRLVRNIIQQAVRKQSKRLKQLEHYSEDELTMLRAEDFNPTVVDTKPFQLEEAFSTIVGNEEVKQHIRSLVAQIRIQKMREEQGLSKGWSQSLHMVFKGNPGTGKTTFARVLAKVMKEVGILKSGQLIETDRSGLVAGYIGQTAVKVNEIIKEALGGILFIDEAYSLIPKGEGDFGREAIDTLVKGMEDHRENLIVVLAGYDQDMDQFFAVNPGLQSRFPHVFHFQNYSAEELFQILVIQTEAENYRLHNDCRAALWPILEKEAANPSSSNGRFVRNLFEQAVRNKALRLQELSRLEKDDLILLKPEDFIS</sequence>
<keyword evidence="4" id="KW-0472">Membrane</keyword>
<dbReference type="PANTHER" id="PTHR43392">
    <property type="entry name" value="AAA-TYPE ATPASE FAMILY PROTEIN / ANKYRIN REPEAT FAMILY PROTEIN"/>
    <property type="match status" value="1"/>
</dbReference>
<dbReference type="InterPro" id="IPR000641">
    <property type="entry name" value="CbxX/CfxQ"/>
</dbReference>
<evidence type="ECO:0000256" key="2">
    <source>
        <dbReference type="ARBA" id="ARBA00022741"/>
    </source>
</evidence>
<evidence type="ECO:0000256" key="3">
    <source>
        <dbReference type="ARBA" id="ARBA00022840"/>
    </source>
</evidence>
<dbReference type="Proteomes" id="UP000184476">
    <property type="component" value="Unassembled WGS sequence"/>
</dbReference>
<dbReference type="InterPro" id="IPR003593">
    <property type="entry name" value="AAA+_ATPase"/>
</dbReference>
<dbReference type="InterPro" id="IPR041627">
    <property type="entry name" value="AAA_lid_6"/>
</dbReference>
<dbReference type="AlphaFoldDB" id="A0A1M4ZNK8"/>
<dbReference type="InterPro" id="IPR027417">
    <property type="entry name" value="P-loop_NTPase"/>
</dbReference>
<dbReference type="PRINTS" id="PR00819">
    <property type="entry name" value="CBXCFQXSUPER"/>
</dbReference>
<feature type="domain" description="AAA+ ATPase" evidence="5">
    <location>
        <begin position="289"/>
        <end position="427"/>
    </location>
</feature>
<keyword evidence="7" id="KW-1185">Reference proteome</keyword>
<feature type="transmembrane region" description="Helical" evidence="4">
    <location>
        <begin position="71"/>
        <end position="89"/>
    </location>
</feature>
<evidence type="ECO:0000313" key="6">
    <source>
        <dbReference type="EMBL" id="SHF19623.1"/>
    </source>
</evidence>
<dbReference type="OrthoDB" id="9806903at2"/>
<evidence type="ECO:0000259" key="5">
    <source>
        <dbReference type="SMART" id="SM00382"/>
    </source>
</evidence>
<evidence type="ECO:0000256" key="4">
    <source>
        <dbReference type="SAM" id="Phobius"/>
    </source>
</evidence>
<evidence type="ECO:0000256" key="1">
    <source>
        <dbReference type="ARBA" id="ARBA00010378"/>
    </source>
</evidence>
<accession>A0A1M4ZNK8</accession>
<dbReference type="GO" id="GO:0005524">
    <property type="term" value="F:ATP binding"/>
    <property type="evidence" value="ECO:0007669"/>
    <property type="project" value="UniProtKB-KW"/>
</dbReference>
<name>A0A1M4ZNK8_9BACL</name>
<dbReference type="CDD" id="cd00009">
    <property type="entry name" value="AAA"/>
    <property type="match status" value="1"/>
</dbReference>
<dbReference type="InterPro" id="IPR050773">
    <property type="entry name" value="CbxX/CfxQ_RuBisCO_ESX"/>
</dbReference>
<dbReference type="Gene3D" id="1.10.8.60">
    <property type="match status" value="2"/>
</dbReference>
<dbReference type="SUPFAM" id="SSF52540">
    <property type="entry name" value="P-loop containing nucleoside triphosphate hydrolases"/>
    <property type="match status" value="2"/>
</dbReference>
<dbReference type="Gene3D" id="3.40.50.300">
    <property type="entry name" value="P-loop containing nucleotide triphosphate hydrolases"/>
    <property type="match status" value="2"/>
</dbReference>
<dbReference type="EMBL" id="FQVL01000010">
    <property type="protein sequence ID" value="SHF19623.1"/>
    <property type="molecule type" value="Genomic_DNA"/>
</dbReference>
<dbReference type="Pfam" id="PF00004">
    <property type="entry name" value="AAA"/>
    <property type="match status" value="2"/>
</dbReference>
<dbReference type="STRING" id="112248.SAMN05444392_11025"/>
<protein>
    <submittedName>
        <fullName evidence="6">Stage V sporulation protein K</fullName>
    </submittedName>
</protein>